<evidence type="ECO:0000313" key="5">
    <source>
        <dbReference type="Proteomes" id="UP000032452"/>
    </source>
</evidence>
<dbReference type="Proteomes" id="UP000032452">
    <property type="component" value="Unassembled WGS sequence"/>
</dbReference>
<dbReference type="OrthoDB" id="504019at2"/>
<evidence type="ECO:0000256" key="2">
    <source>
        <dbReference type="SAM" id="MobiDB-lite"/>
    </source>
</evidence>
<keyword evidence="1" id="KW-0238">DNA-binding</keyword>
<dbReference type="STRING" id="1618023.UH38_02990"/>
<feature type="compositionally biased region" description="Polar residues" evidence="2">
    <location>
        <begin position="376"/>
        <end position="392"/>
    </location>
</feature>
<dbReference type="PATRIC" id="fig|1618023.3.peg.5070"/>
<gene>
    <name evidence="4" type="ORF">UH38_02990</name>
</gene>
<dbReference type="EMBL" id="JYON01000002">
    <property type="protein sequence ID" value="KJH73050.1"/>
    <property type="molecule type" value="Genomic_DNA"/>
</dbReference>
<dbReference type="NCBIfam" id="NF040570">
    <property type="entry name" value="guided_TnpB"/>
    <property type="match status" value="1"/>
</dbReference>
<dbReference type="GO" id="GO:0003677">
    <property type="term" value="F:DNA binding"/>
    <property type="evidence" value="ECO:0007669"/>
    <property type="project" value="UniProtKB-KW"/>
</dbReference>
<evidence type="ECO:0000313" key="4">
    <source>
        <dbReference type="EMBL" id="KJH73050.1"/>
    </source>
</evidence>
<name>A0A0D8ZWB8_9CYAN</name>
<dbReference type="NCBIfam" id="TIGR01766">
    <property type="entry name" value="IS200/IS605 family accessory protein TnpB-like domain"/>
    <property type="match status" value="1"/>
</dbReference>
<evidence type="ECO:0000259" key="3">
    <source>
        <dbReference type="Pfam" id="PF07282"/>
    </source>
</evidence>
<sequence>MAELTLTLKLPFYRLNKVKALEFERLTAVNTQIANNLLEFDKKERKKLTSAAFKHIEIGSMWINQTIRNTNAKTKVKHFKRMWLEVNNQGYEVLKAGDLYTLCFSLYRGRKGRIPLEVHSASYSETLDKLIARKAKLGSLKICKSKKGIWYALVSVSMDVPDTMPVESWIGVDRGQNNIAVAALPKGFGKFWKGGRVKGLRRRFQRTRKKLQQAKQLKEVKRLEQRERRIMTHINHVISKELVQFAQDFEMGLQFEELSAIRQTSKQRKKTKSDAANNRDNWAFYQLEKFTRYKAIRAGVPVQSVPAPYTSKSDHRNGVIGKRNGDWFKGFDGYRCNADWNASQNIGQWCGFSCHLSLQSAVAAMVMADSEGAVNDSPQSSEASNRADSSPA</sequence>
<dbReference type="AlphaFoldDB" id="A0A0D8ZWB8"/>
<feature type="region of interest" description="Disordered" evidence="2">
    <location>
        <begin position="371"/>
        <end position="392"/>
    </location>
</feature>
<evidence type="ECO:0000256" key="1">
    <source>
        <dbReference type="ARBA" id="ARBA00023125"/>
    </source>
</evidence>
<comment type="caution">
    <text evidence="4">The sequence shown here is derived from an EMBL/GenBank/DDBJ whole genome shotgun (WGS) entry which is preliminary data.</text>
</comment>
<dbReference type="InterPro" id="IPR010095">
    <property type="entry name" value="Cas12f1-like_TNB"/>
</dbReference>
<proteinExistence type="predicted"/>
<accession>A0A0D8ZWB8</accession>
<keyword evidence="5" id="KW-1185">Reference proteome</keyword>
<feature type="domain" description="Cas12f1-like TNB" evidence="3">
    <location>
        <begin position="284"/>
        <end position="346"/>
    </location>
</feature>
<organism evidence="4 5">
    <name type="scientific">Aliterella atlantica CENA595</name>
    <dbReference type="NCBI Taxonomy" id="1618023"/>
    <lineage>
        <taxon>Bacteria</taxon>
        <taxon>Bacillati</taxon>
        <taxon>Cyanobacteriota</taxon>
        <taxon>Cyanophyceae</taxon>
        <taxon>Chroococcidiopsidales</taxon>
        <taxon>Aliterellaceae</taxon>
        <taxon>Aliterella</taxon>
    </lineage>
</organism>
<dbReference type="RefSeq" id="WP_045053142.1">
    <property type="nucleotide sequence ID" value="NZ_CAWMDP010000059.1"/>
</dbReference>
<reference evidence="4 5" key="1">
    <citation type="submission" date="2015-02" db="EMBL/GenBank/DDBJ databases">
        <title>Draft genome of a novel marine cyanobacterium (Chroococcales) isolated from South Atlantic Ocean.</title>
        <authorList>
            <person name="Rigonato J."/>
            <person name="Alvarenga D.O."/>
            <person name="Branco L.H."/>
            <person name="Varani A.M."/>
            <person name="Brandini F.P."/>
            <person name="Fiore M.F."/>
        </authorList>
    </citation>
    <scope>NUCLEOTIDE SEQUENCE [LARGE SCALE GENOMIC DNA]</scope>
    <source>
        <strain evidence="4 5">CENA595</strain>
    </source>
</reference>
<protein>
    <submittedName>
        <fullName evidence="4">Transposase</fullName>
    </submittedName>
</protein>
<dbReference type="Pfam" id="PF07282">
    <property type="entry name" value="Cas12f1-like_TNB"/>
    <property type="match status" value="1"/>
</dbReference>